<sequence length="139" mass="14808">MSLQESAGALQRGGPVFHPSFASVSGLGPTGGPIGSDSGLNASEASRMITQYRLPWKRPPFQKPGSMKKGLWMRVLGKHSPPCSVGTRWGAGALWLRLPNCCICGFSYGQRLSSHPVPGAHPPANQKTSSLLFRESCFG</sequence>
<dbReference type="InParanoid" id="A0A7J8DQ68"/>
<proteinExistence type="predicted"/>
<dbReference type="Proteomes" id="UP000550707">
    <property type="component" value="Unassembled WGS sequence"/>
</dbReference>
<evidence type="ECO:0000313" key="1">
    <source>
        <dbReference type="EMBL" id="KAF6425149.1"/>
    </source>
</evidence>
<evidence type="ECO:0000313" key="2">
    <source>
        <dbReference type="Proteomes" id="UP000550707"/>
    </source>
</evidence>
<dbReference type="AlphaFoldDB" id="A0A7J8DQ68"/>
<comment type="caution">
    <text evidence="1">The sequence shown here is derived from an EMBL/GenBank/DDBJ whole genome shotgun (WGS) entry which is preliminary data.</text>
</comment>
<protein>
    <submittedName>
        <fullName evidence="1">Uncharacterized protein</fullName>
    </submittedName>
</protein>
<gene>
    <name evidence="1" type="ORF">HJG59_009217</name>
</gene>
<organism evidence="1 2">
    <name type="scientific">Molossus molossus</name>
    <name type="common">Pallas' mastiff bat</name>
    <name type="synonym">Vespertilio molossus</name>
    <dbReference type="NCBI Taxonomy" id="27622"/>
    <lineage>
        <taxon>Eukaryota</taxon>
        <taxon>Metazoa</taxon>
        <taxon>Chordata</taxon>
        <taxon>Craniata</taxon>
        <taxon>Vertebrata</taxon>
        <taxon>Euteleostomi</taxon>
        <taxon>Mammalia</taxon>
        <taxon>Eutheria</taxon>
        <taxon>Laurasiatheria</taxon>
        <taxon>Chiroptera</taxon>
        <taxon>Yangochiroptera</taxon>
        <taxon>Molossidae</taxon>
        <taxon>Molossus</taxon>
    </lineage>
</organism>
<reference evidence="1 2" key="1">
    <citation type="journal article" date="2020" name="Nature">
        <title>Six reference-quality genomes reveal evolution of bat adaptations.</title>
        <authorList>
            <person name="Jebb D."/>
            <person name="Huang Z."/>
            <person name="Pippel M."/>
            <person name="Hughes G.M."/>
            <person name="Lavrichenko K."/>
            <person name="Devanna P."/>
            <person name="Winkler S."/>
            <person name="Jermiin L.S."/>
            <person name="Skirmuntt E.C."/>
            <person name="Katzourakis A."/>
            <person name="Burkitt-Gray L."/>
            <person name="Ray D.A."/>
            <person name="Sullivan K.A.M."/>
            <person name="Roscito J.G."/>
            <person name="Kirilenko B.M."/>
            <person name="Davalos L.M."/>
            <person name="Corthals A.P."/>
            <person name="Power M.L."/>
            <person name="Jones G."/>
            <person name="Ransome R.D."/>
            <person name="Dechmann D.K.N."/>
            <person name="Locatelli A.G."/>
            <person name="Puechmaille S.J."/>
            <person name="Fedrigo O."/>
            <person name="Jarvis E.D."/>
            <person name="Hiller M."/>
            <person name="Vernes S.C."/>
            <person name="Myers E.W."/>
            <person name="Teeling E.C."/>
        </authorList>
    </citation>
    <scope>NUCLEOTIDE SEQUENCE [LARGE SCALE GENOMIC DNA]</scope>
    <source>
        <strain evidence="1">MMolMol1</strain>
        <tissue evidence="1">Muscle</tissue>
    </source>
</reference>
<name>A0A7J8DQ68_MOLMO</name>
<keyword evidence="2" id="KW-1185">Reference proteome</keyword>
<accession>A0A7J8DQ68</accession>
<dbReference type="EMBL" id="JACASF010000017">
    <property type="protein sequence ID" value="KAF6425149.1"/>
    <property type="molecule type" value="Genomic_DNA"/>
</dbReference>